<feature type="signal peptide" evidence="3">
    <location>
        <begin position="1"/>
        <end position="19"/>
    </location>
</feature>
<dbReference type="SUPFAM" id="SSF82153">
    <property type="entry name" value="FAS1 domain"/>
    <property type="match status" value="3"/>
</dbReference>
<keyword evidence="2" id="KW-1133">Transmembrane helix</keyword>
<evidence type="ECO:0000256" key="3">
    <source>
        <dbReference type="SAM" id="SignalP"/>
    </source>
</evidence>
<keyword evidence="2" id="KW-0812">Transmembrane</keyword>
<accession>A0A9W7YBM0</accession>
<proteinExistence type="predicted"/>
<feature type="transmembrane region" description="Helical" evidence="2">
    <location>
        <begin position="975"/>
        <end position="996"/>
    </location>
</feature>
<keyword evidence="2" id="KW-0472">Membrane</keyword>
<keyword evidence="6" id="KW-1185">Reference proteome</keyword>
<dbReference type="PROSITE" id="PS50213">
    <property type="entry name" value="FAS1"/>
    <property type="match status" value="3"/>
</dbReference>
<dbReference type="EMBL" id="JANBOI010000021">
    <property type="protein sequence ID" value="KAJ1735540.1"/>
    <property type="molecule type" value="Genomic_DNA"/>
</dbReference>
<dbReference type="PANTHER" id="PTHR10900:SF77">
    <property type="entry name" value="FI19380P1"/>
    <property type="match status" value="1"/>
</dbReference>
<dbReference type="InterPro" id="IPR036378">
    <property type="entry name" value="FAS1_dom_sf"/>
</dbReference>
<dbReference type="Pfam" id="PF02469">
    <property type="entry name" value="Fasciclin"/>
    <property type="match status" value="1"/>
</dbReference>
<dbReference type="InterPro" id="IPR000782">
    <property type="entry name" value="FAS1_domain"/>
</dbReference>
<name>A0A9W7YBM0_9FUNG</name>
<evidence type="ECO:0000313" key="5">
    <source>
        <dbReference type="EMBL" id="KAJ1735540.1"/>
    </source>
</evidence>
<gene>
    <name evidence="5" type="ORF">LPJ61_000487</name>
</gene>
<dbReference type="PANTHER" id="PTHR10900">
    <property type="entry name" value="PERIOSTIN-RELATED"/>
    <property type="match status" value="1"/>
</dbReference>
<evidence type="ECO:0000256" key="2">
    <source>
        <dbReference type="SAM" id="Phobius"/>
    </source>
</evidence>
<dbReference type="InterPro" id="IPR050904">
    <property type="entry name" value="Adhesion/Biosynth-related"/>
</dbReference>
<protein>
    <recommendedName>
        <fullName evidence="4">FAS1 domain-containing protein</fullName>
    </recommendedName>
</protein>
<dbReference type="Proteomes" id="UP001143981">
    <property type="component" value="Unassembled WGS sequence"/>
</dbReference>
<dbReference type="Gene3D" id="2.30.180.10">
    <property type="entry name" value="FAS1 domain"/>
    <property type="match status" value="4"/>
</dbReference>
<dbReference type="OrthoDB" id="14252at2759"/>
<evidence type="ECO:0000313" key="6">
    <source>
        <dbReference type="Proteomes" id="UP001143981"/>
    </source>
</evidence>
<keyword evidence="3" id="KW-0732">Signal</keyword>
<evidence type="ECO:0000256" key="1">
    <source>
        <dbReference type="SAM" id="MobiDB-lite"/>
    </source>
</evidence>
<dbReference type="AlphaFoldDB" id="A0A9W7YBM0"/>
<feature type="chain" id="PRO_5040972145" description="FAS1 domain-containing protein" evidence="3">
    <location>
        <begin position="20"/>
        <end position="1008"/>
    </location>
</feature>
<reference evidence="5" key="1">
    <citation type="submission" date="2022-07" db="EMBL/GenBank/DDBJ databases">
        <title>Phylogenomic reconstructions and comparative analyses of Kickxellomycotina fungi.</title>
        <authorList>
            <person name="Reynolds N.K."/>
            <person name="Stajich J.E."/>
            <person name="Barry K."/>
            <person name="Grigoriev I.V."/>
            <person name="Crous P."/>
            <person name="Smith M.E."/>
        </authorList>
    </citation>
    <scope>NUCLEOTIDE SEQUENCE</scope>
    <source>
        <strain evidence="5">BCRC 34381</strain>
    </source>
</reference>
<sequence length="1008" mass="107464">MLWCRLLGALLLACCLALAGQGLAAARDADGGQGRQPVTFVDLLSSSERFGEFLHTAQRLRMVLPLNRLRNATLFVPTNAALERFWKEHDQGSARVAGSIYRGISDTRAWYHAVGDGVLGAPELAQGATLWESLSRPGAGAAPANMAGGWQADDPPGIMLKTEVTANGRVVVNGVPVFAQNYSCAAGNVYLIDGVLDIPPTIRELLQDGLSVAPDPRHDSSSSSAGSYSAIERLLAVAGWSDVLGAAGGDEAAPQMHTVWAFSNAAFGGQFTYPERAYLLHGATFAGDDDELRRDAIEDVRAVASRYVSGGPISLSRLGVGTHSVPGLGKGVSLEVVVERTQDGGLVGHVDGQPIDRPDVAARNGIVHGVEAMQRPAGLALSPQKVLVGLNATVFVRLLKDAGLGDYIDGARPDRRLTLLAPTNGAMADAFDFEPGDDAREGADLAARLPRDRQREWAQYHIVDGQYSIEELARHSLLRTTLAAGWTGYKAQAVKVQVDAAQSPLSKHVSFNGADNILPEPAVVGNTTIYLLSSPMPTPPRLVNALVQNLDLSLFVAAMGASGTATDIQQWPGVTVLAPVTGAFTSLGLVWSYLSLPGDPDARSDLGRLIRAHVLKRPAYSDEVPMHTDGSAESLVVETLNGNMVGLYRTPHGMFADVGASDHALRARQRQRETDAGASAAASRLAGIADSTSLKISEPDILLQTGVAHVLEGGLIMPLNVDITPAKLLRGMKAHVFVDLLKRFNLTYVLEGPRTPPRLPARRARPRSPTARASRNSADPDENDHPRQDVVGYSLLVPSDKSWNENAAYQELVRRDHDEVATADDGENPWRNSTTADIVHYLDRLVRLHVIPIIDHAAAASVAPATAEDPAGSGGGSSSRLPASQVLLSDRKSYPTLLEDVRLRAHEYASDRFSLQLEGAPFYQTPGGVPFVSVAMVVRSGVARTGAVLELDTLLRLPPAGGGGPGGWRQLAWNAAVWLTGIGMGSGLLGVSGYWVRQWWTRSDYQSL</sequence>
<comment type="caution">
    <text evidence="5">The sequence shown here is derived from an EMBL/GenBank/DDBJ whole genome shotgun (WGS) entry which is preliminary data.</text>
</comment>
<feature type="domain" description="FAS1" evidence="4">
    <location>
        <begin position="379"/>
        <end position="522"/>
    </location>
</feature>
<feature type="region of interest" description="Disordered" evidence="1">
    <location>
        <begin position="755"/>
        <end position="788"/>
    </location>
</feature>
<feature type="domain" description="FAS1" evidence="4">
    <location>
        <begin position="37"/>
        <end position="196"/>
    </location>
</feature>
<evidence type="ECO:0000259" key="4">
    <source>
        <dbReference type="PROSITE" id="PS50213"/>
    </source>
</evidence>
<organism evidence="5 6">
    <name type="scientific">Coemansia biformis</name>
    <dbReference type="NCBI Taxonomy" id="1286918"/>
    <lineage>
        <taxon>Eukaryota</taxon>
        <taxon>Fungi</taxon>
        <taxon>Fungi incertae sedis</taxon>
        <taxon>Zoopagomycota</taxon>
        <taxon>Kickxellomycotina</taxon>
        <taxon>Kickxellomycetes</taxon>
        <taxon>Kickxellales</taxon>
        <taxon>Kickxellaceae</taxon>
        <taxon>Coemansia</taxon>
    </lineage>
</organism>
<feature type="domain" description="FAS1" evidence="4">
    <location>
        <begin position="539"/>
        <end position="715"/>
    </location>
</feature>